<protein>
    <submittedName>
        <fullName evidence="3">CBS domain-containing protein</fullName>
    </submittedName>
</protein>
<dbReference type="RefSeq" id="WP_126011693.1">
    <property type="nucleotide sequence ID" value="NZ_CP034437.1"/>
</dbReference>
<dbReference type="SUPFAM" id="SSF53448">
    <property type="entry name" value="Nucleotide-diphospho-sugar transferases"/>
    <property type="match status" value="1"/>
</dbReference>
<evidence type="ECO:0000259" key="2">
    <source>
        <dbReference type="PROSITE" id="PS51371"/>
    </source>
</evidence>
<evidence type="ECO:0000313" key="4">
    <source>
        <dbReference type="Proteomes" id="UP000272528"/>
    </source>
</evidence>
<proteinExistence type="predicted"/>
<dbReference type="Pfam" id="PF00483">
    <property type="entry name" value="NTP_transferase"/>
    <property type="match status" value="1"/>
</dbReference>
<dbReference type="InterPro" id="IPR050486">
    <property type="entry name" value="Mannose-1P_guanyltransferase"/>
</dbReference>
<keyword evidence="1" id="KW-0129">CBS domain</keyword>
<reference evidence="4" key="1">
    <citation type="submission" date="2018-12" db="EMBL/GenBank/DDBJ databases">
        <title>Genome sequence of Peanibacillus sp.</title>
        <authorList>
            <person name="Subramani G."/>
            <person name="Srinivasan S."/>
            <person name="Kim M.K."/>
        </authorList>
    </citation>
    <scope>NUCLEOTIDE SEQUENCE [LARGE SCALE GENOMIC DNA]</scope>
    <source>
        <strain evidence="4">18JY67-1</strain>
    </source>
</reference>
<gene>
    <name evidence="3" type="ORF">EJC50_01625</name>
</gene>
<keyword evidence="4" id="KW-1185">Reference proteome</keyword>
<dbReference type="InterPro" id="IPR046342">
    <property type="entry name" value="CBS_dom_sf"/>
</dbReference>
<accession>A0A3S8ZYH1</accession>
<dbReference type="CDD" id="cd06426">
    <property type="entry name" value="NTP_transferase_like_2"/>
    <property type="match status" value="1"/>
</dbReference>
<dbReference type="InterPro" id="IPR000644">
    <property type="entry name" value="CBS_dom"/>
</dbReference>
<dbReference type="Proteomes" id="UP000272528">
    <property type="component" value="Chromosome"/>
</dbReference>
<dbReference type="Gene3D" id="3.10.580.10">
    <property type="entry name" value="CBS-domain"/>
    <property type="match status" value="1"/>
</dbReference>
<dbReference type="OrthoDB" id="9801899at2"/>
<organism evidence="3 4">
    <name type="scientific">Paenibacillus albus</name>
    <dbReference type="NCBI Taxonomy" id="2495582"/>
    <lineage>
        <taxon>Bacteria</taxon>
        <taxon>Bacillati</taxon>
        <taxon>Bacillota</taxon>
        <taxon>Bacilli</taxon>
        <taxon>Bacillales</taxon>
        <taxon>Paenibacillaceae</taxon>
        <taxon>Paenibacillus</taxon>
    </lineage>
</organism>
<dbReference type="Pfam" id="PF00571">
    <property type="entry name" value="CBS"/>
    <property type="match status" value="2"/>
</dbReference>
<evidence type="ECO:0000256" key="1">
    <source>
        <dbReference type="PROSITE-ProRule" id="PRU00703"/>
    </source>
</evidence>
<name>A0A3S8ZYH1_9BACL</name>
<dbReference type="PROSITE" id="PS51371">
    <property type="entry name" value="CBS"/>
    <property type="match status" value="2"/>
</dbReference>
<dbReference type="InterPro" id="IPR029044">
    <property type="entry name" value="Nucleotide-diphossugar_trans"/>
</dbReference>
<dbReference type="PANTHER" id="PTHR22572">
    <property type="entry name" value="SUGAR-1-PHOSPHATE GUANYL TRANSFERASE"/>
    <property type="match status" value="1"/>
</dbReference>
<feature type="domain" description="CBS" evidence="2">
    <location>
        <begin position="66"/>
        <end position="122"/>
    </location>
</feature>
<dbReference type="CDD" id="cd04607">
    <property type="entry name" value="CBS_pair_NTP_transferase_assoc"/>
    <property type="match status" value="1"/>
</dbReference>
<sequence length="347" mass="39673">MRNWKSLLIKSEATLLETMRTLDAGAKQIVLVVDEYEVLLGTVTDGDIRRGLLRGESLSAPVFSVMNKRPVTAQLGDDRESLLALMSARKLHQLPIVDDRGRVVDIAFLDEYLQKEKKDNWVILMAGGLGTRLAPLTNNCPKPLLKVGSKPILEIIINNFIANGFYRFYISVNYKAEMIMDYFGNGEKWNIEIRYIREDQRLGTAGALSLLPERPADSIIVMNGDLLTKVNFNQALQFHTENNSRATMCVREYEYQVPYGVVNVNQHQISGIEEKPIQHFFINGGIYVLDPEVIDYIPRNRFYDMPSLFESLIASNQSTAAYPIREYWMDIGRMDDYERAVLDYKEV</sequence>
<feature type="domain" description="CBS" evidence="2">
    <location>
        <begin position="1"/>
        <end position="58"/>
    </location>
</feature>
<dbReference type="Gene3D" id="3.90.550.10">
    <property type="entry name" value="Spore Coat Polysaccharide Biosynthesis Protein SpsA, Chain A"/>
    <property type="match status" value="1"/>
</dbReference>
<dbReference type="KEGG" id="palb:EJC50_01625"/>
<evidence type="ECO:0000313" key="3">
    <source>
        <dbReference type="EMBL" id="AZN38512.1"/>
    </source>
</evidence>
<dbReference type="AlphaFoldDB" id="A0A3S8ZYH1"/>
<dbReference type="EMBL" id="CP034437">
    <property type="protein sequence ID" value="AZN38512.1"/>
    <property type="molecule type" value="Genomic_DNA"/>
</dbReference>
<dbReference type="InterPro" id="IPR005835">
    <property type="entry name" value="NTP_transferase_dom"/>
</dbReference>